<feature type="signal peptide" evidence="1">
    <location>
        <begin position="1"/>
        <end position="23"/>
    </location>
</feature>
<accession>A0A975G4K8</accession>
<sequence length="157" mass="16982">MNRRHMAATVLLGLGVLAGAARAGDVMTDPVPADYYAFQKVVYQNDSGPPDDHAYFERLLRHVGAHLAATGGKVEIRVVSFAAGVKLFQMAKTDHELASELDGLRAKGVRFMVCRNTMKGMGLRPEDLYGVKDADVVPSGVAEIARLQGLGFVYIHP</sequence>
<dbReference type="RefSeq" id="WP_211940510.1">
    <property type="nucleotide sequence ID" value="NZ_CP073078.1"/>
</dbReference>
<keyword evidence="1" id="KW-0732">Signal</keyword>
<dbReference type="PANTHER" id="PTHR37691">
    <property type="entry name" value="BLR3518 PROTEIN"/>
    <property type="match status" value="1"/>
</dbReference>
<evidence type="ECO:0000313" key="3">
    <source>
        <dbReference type="Proteomes" id="UP000676409"/>
    </source>
</evidence>
<evidence type="ECO:0000313" key="2">
    <source>
        <dbReference type="EMBL" id="QUD90459.1"/>
    </source>
</evidence>
<dbReference type="SUPFAM" id="SSF75169">
    <property type="entry name" value="DsrEFH-like"/>
    <property type="match status" value="1"/>
</dbReference>
<gene>
    <name evidence="2" type="ORF">KCG34_11645</name>
</gene>
<dbReference type="InterPro" id="IPR003787">
    <property type="entry name" value="Sulphur_relay_DsrE/F-like"/>
</dbReference>
<dbReference type="PANTHER" id="PTHR37691:SF1">
    <property type="entry name" value="BLR3518 PROTEIN"/>
    <property type="match status" value="1"/>
</dbReference>
<proteinExistence type="predicted"/>
<dbReference type="InterPro" id="IPR027396">
    <property type="entry name" value="DsrEFH-like"/>
</dbReference>
<protein>
    <submittedName>
        <fullName evidence="2">DsrE family protein</fullName>
    </submittedName>
</protein>
<dbReference type="Proteomes" id="UP000676409">
    <property type="component" value="Chromosome"/>
</dbReference>
<name>A0A975G4K8_9CAUL</name>
<dbReference type="EMBL" id="CP073078">
    <property type="protein sequence ID" value="QUD90459.1"/>
    <property type="molecule type" value="Genomic_DNA"/>
</dbReference>
<dbReference type="Gene3D" id="3.40.1260.10">
    <property type="entry name" value="DsrEFH-like"/>
    <property type="match status" value="1"/>
</dbReference>
<dbReference type="Pfam" id="PF02635">
    <property type="entry name" value="DsrE"/>
    <property type="match status" value="1"/>
</dbReference>
<dbReference type="KEGG" id="caul:KCG34_11645"/>
<keyword evidence="3" id="KW-1185">Reference proteome</keyword>
<dbReference type="AlphaFoldDB" id="A0A975G4K8"/>
<organism evidence="2 3">
    <name type="scientific">Phenylobacterium montanum</name>
    <dbReference type="NCBI Taxonomy" id="2823693"/>
    <lineage>
        <taxon>Bacteria</taxon>
        <taxon>Pseudomonadati</taxon>
        <taxon>Pseudomonadota</taxon>
        <taxon>Alphaproteobacteria</taxon>
        <taxon>Caulobacterales</taxon>
        <taxon>Caulobacteraceae</taxon>
        <taxon>Phenylobacterium</taxon>
    </lineage>
</organism>
<evidence type="ECO:0000256" key="1">
    <source>
        <dbReference type="SAM" id="SignalP"/>
    </source>
</evidence>
<feature type="chain" id="PRO_5038021060" evidence="1">
    <location>
        <begin position="24"/>
        <end position="157"/>
    </location>
</feature>
<reference evidence="2" key="1">
    <citation type="submission" date="2021-04" db="EMBL/GenBank/DDBJ databases">
        <title>The complete genome sequence of Caulobacter sp. S6.</title>
        <authorList>
            <person name="Tang Y."/>
            <person name="Ouyang W."/>
            <person name="Liu Q."/>
            <person name="Huang B."/>
            <person name="Guo Z."/>
            <person name="Lei P."/>
        </authorList>
    </citation>
    <scope>NUCLEOTIDE SEQUENCE</scope>
    <source>
        <strain evidence="2">S6</strain>
    </source>
</reference>